<evidence type="ECO:0000256" key="15">
    <source>
        <dbReference type="ARBA" id="ARBA00023180"/>
    </source>
</evidence>
<proteinExistence type="predicted"/>
<dbReference type="InterPro" id="IPR055163">
    <property type="entry name" value="ALK/LTK-like_GRD"/>
</dbReference>
<reference evidence="17 18" key="1">
    <citation type="submission" date="2018-08" db="EMBL/GenBank/DDBJ databases">
        <title>Aphanomyces genome sequencing and annotation.</title>
        <authorList>
            <person name="Minardi D."/>
            <person name="Oidtmann B."/>
            <person name="Van Der Giezen M."/>
            <person name="Studholme D.J."/>
        </authorList>
    </citation>
    <scope>NUCLEOTIDE SEQUENCE [LARGE SCALE GENOMIC DNA]</scope>
    <source>
        <strain evidence="17 18">SA</strain>
    </source>
</reference>
<evidence type="ECO:0000256" key="13">
    <source>
        <dbReference type="ARBA" id="ARBA00023157"/>
    </source>
</evidence>
<keyword evidence="3" id="KW-1003">Cell membrane</keyword>
<dbReference type="Proteomes" id="UP000265716">
    <property type="component" value="Unassembled WGS sequence"/>
</dbReference>
<keyword evidence="5" id="KW-0812">Transmembrane</keyword>
<evidence type="ECO:0000256" key="4">
    <source>
        <dbReference type="ARBA" id="ARBA00022679"/>
    </source>
</evidence>
<evidence type="ECO:0000256" key="3">
    <source>
        <dbReference type="ARBA" id="ARBA00022475"/>
    </source>
</evidence>
<evidence type="ECO:0000256" key="10">
    <source>
        <dbReference type="ARBA" id="ARBA00022989"/>
    </source>
</evidence>
<accession>A0A397E296</accession>
<evidence type="ECO:0000313" key="17">
    <source>
        <dbReference type="EMBL" id="RHY75104.1"/>
    </source>
</evidence>
<evidence type="ECO:0000313" key="18">
    <source>
        <dbReference type="Proteomes" id="UP000265716"/>
    </source>
</evidence>
<evidence type="ECO:0000256" key="2">
    <source>
        <dbReference type="ARBA" id="ARBA00011902"/>
    </source>
</evidence>
<evidence type="ECO:0000256" key="1">
    <source>
        <dbReference type="ARBA" id="ARBA00004251"/>
    </source>
</evidence>
<dbReference type="GO" id="GO:0005886">
    <property type="term" value="C:plasma membrane"/>
    <property type="evidence" value="ECO:0007669"/>
    <property type="project" value="UniProtKB-SubCell"/>
</dbReference>
<protein>
    <recommendedName>
        <fullName evidence="2">receptor protein-tyrosine kinase</fullName>
        <ecNumber evidence="2">2.7.10.1</ecNumber>
    </recommendedName>
</protein>
<feature type="domain" description="ALK/LTK-like glycine-rich" evidence="16">
    <location>
        <begin position="173"/>
        <end position="279"/>
    </location>
</feature>
<keyword evidence="11" id="KW-0472">Membrane</keyword>
<dbReference type="GO" id="GO:0005524">
    <property type="term" value="F:ATP binding"/>
    <property type="evidence" value="ECO:0007669"/>
    <property type="project" value="UniProtKB-KW"/>
</dbReference>
<keyword evidence="15" id="KW-0325">Glycoprotein</keyword>
<dbReference type="AlphaFoldDB" id="A0A397E296"/>
<dbReference type="EC" id="2.7.10.1" evidence="2"/>
<evidence type="ECO:0000256" key="8">
    <source>
        <dbReference type="ARBA" id="ARBA00022777"/>
    </source>
</evidence>
<dbReference type="VEuPathDB" id="FungiDB:H257_11072"/>
<evidence type="ECO:0000256" key="5">
    <source>
        <dbReference type="ARBA" id="ARBA00022692"/>
    </source>
</evidence>
<comment type="subcellular location">
    <subcellularLocation>
        <location evidence="1">Cell membrane</location>
        <topology evidence="1">Single-pass type I membrane protein</topology>
    </subcellularLocation>
</comment>
<evidence type="ECO:0000256" key="12">
    <source>
        <dbReference type="ARBA" id="ARBA00023137"/>
    </source>
</evidence>
<evidence type="ECO:0000256" key="6">
    <source>
        <dbReference type="ARBA" id="ARBA00022729"/>
    </source>
</evidence>
<keyword evidence="14" id="KW-0675">Receptor</keyword>
<keyword evidence="13" id="KW-1015">Disulfide bond</keyword>
<keyword evidence="4" id="KW-0808">Transferase</keyword>
<evidence type="ECO:0000256" key="14">
    <source>
        <dbReference type="ARBA" id="ARBA00023170"/>
    </source>
</evidence>
<keyword evidence="6" id="KW-0732">Signal</keyword>
<evidence type="ECO:0000256" key="9">
    <source>
        <dbReference type="ARBA" id="ARBA00022840"/>
    </source>
</evidence>
<sequence length="318" mass="32430">MAKSIRSKIKKYWRRELRATIGKADLEKKEAKVQAELKKAIDSQQGSSFAGLKAAFGSVKPVQVSPEVDESMTEGAVEAALLNNEIKLTNRKDNAELAKKKKGAGKPAKKKFVHFHTLRKKGVVYMRLFALDGLLLKQDALYYTGTAQVGLSNLPKTATIEAVVNNQAAIDLGVGGGGGFARASFSTSRGAVFQVSVGGGGGGGGSGAGGFGGGGRGGRGDFVGGGGGGATMVYKEKPVGTWSLLVVAPGGGGGGASAVCCSAGGAAGGLNGTAGTAPTAAQMGLPLPVASRDEFHSKFEFGDFRDFMGASAYDNVRF</sequence>
<keyword evidence="8" id="KW-0418">Kinase</keyword>
<keyword evidence="10" id="KW-1133">Transmembrane helix</keyword>
<evidence type="ECO:0000259" key="16">
    <source>
        <dbReference type="Pfam" id="PF12810"/>
    </source>
</evidence>
<name>A0A397E296_APHAT</name>
<dbReference type="EMBL" id="QUTC01002130">
    <property type="protein sequence ID" value="RHY75104.1"/>
    <property type="molecule type" value="Genomic_DNA"/>
</dbReference>
<evidence type="ECO:0000256" key="11">
    <source>
        <dbReference type="ARBA" id="ARBA00023136"/>
    </source>
</evidence>
<dbReference type="GO" id="GO:0004714">
    <property type="term" value="F:transmembrane receptor protein tyrosine kinase activity"/>
    <property type="evidence" value="ECO:0007669"/>
    <property type="project" value="UniProtKB-EC"/>
</dbReference>
<comment type="caution">
    <text evidence="17">The sequence shown here is derived from an EMBL/GenBank/DDBJ whole genome shotgun (WGS) entry which is preliminary data.</text>
</comment>
<gene>
    <name evidence="17" type="ORF">DYB38_013343</name>
</gene>
<keyword evidence="12" id="KW-0829">Tyrosine-protein kinase</keyword>
<evidence type="ECO:0000256" key="7">
    <source>
        <dbReference type="ARBA" id="ARBA00022741"/>
    </source>
</evidence>
<keyword evidence="9" id="KW-0067">ATP-binding</keyword>
<organism evidence="17 18">
    <name type="scientific">Aphanomyces astaci</name>
    <name type="common">Crayfish plague agent</name>
    <dbReference type="NCBI Taxonomy" id="112090"/>
    <lineage>
        <taxon>Eukaryota</taxon>
        <taxon>Sar</taxon>
        <taxon>Stramenopiles</taxon>
        <taxon>Oomycota</taxon>
        <taxon>Saprolegniomycetes</taxon>
        <taxon>Saprolegniales</taxon>
        <taxon>Verrucalvaceae</taxon>
        <taxon>Aphanomyces</taxon>
    </lineage>
</organism>
<keyword evidence="7" id="KW-0547">Nucleotide-binding</keyword>
<dbReference type="Pfam" id="PF12810">
    <property type="entry name" value="ALK_LTK_GRD"/>
    <property type="match status" value="1"/>
</dbReference>